<dbReference type="Proteomes" id="UP000762676">
    <property type="component" value="Unassembled WGS sequence"/>
</dbReference>
<comment type="similarity">
    <text evidence="1">Belongs to the complex I 49 kDa subunit family.</text>
</comment>
<sequence>MLRGSGIKWDLRKTQPYDAYDQVEFDIPIGHRGDCYDRYLVRMAEMRQSMRIIEQCLNKMPPGEIKTDDNKITPPNRAEMKVVVLLHSNVLMFLYLDKKKSC</sequence>
<dbReference type="GO" id="GO:0016651">
    <property type="term" value="F:oxidoreductase activity, acting on NAD(P)H"/>
    <property type="evidence" value="ECO:0007669"/>
    <property type="project" value="InterPro"/>
</dbReference>
<dbReference type="SUPFAM" id="SSF56762">
    <property type="entry name" value="HydB/Nqo4-like"/>
    <property type="match status" value="1"/>
</dbReference>
<evidence type="ECO:0000259" key="4">
    <source>
        <dbReference type="Pfam" id="PF00346"/>
    </source>
</evidence>
<evidence type="ECO:0000256" key="2">
    <source>
        <dbReference type="ARBA" id="ARBA00030505"/>
    </source>
</evidence>
<dbReference type="PANTHER" id="PTHR11993:SF10">
    <property type="entry name" value="NADH DEHYDROGENASE [UBIQUINONE] IRON-SULFUR PROTEIN 2, MITOCHONDRIAL"/>
    <property type="match status" value="1"/>
</dbReference>
<reference evidence="5 6" key="1">
    <citation type="journal article" date="2021" name="Elife">
        <title>Chloroplast acquisition without the gene transfer in kleptoplastic sea slugs, Plakobranchus ocellatus.</title>
        <authorList>
            <person name="Maeda T."/>
            <person name="Takahashi S."/>
            <person name="Yoshida T."/>
            <person name="Shimamura S."/>
            <person name="Takaki Y."/>
            <person name="Nagai Y."/>
            <person name="Toyoda A."/>
            <person name="Suzuki Y."/>
            <person name="Arimoto A."/>
            <person name="Ishii H."/>
            <person name="Satoh N."/>
            <person name="Nishiyama T."/>
            <person name="Hasebe M."/>
            <person name="Maruyama T."/>
            <person name="Minagawa J."/>
            <person name="Obokata J."/>
            <person name="Shigenobu S."/>
        </authorList>
    </citation>
    <scope>NUCLEOTIDE SEQUENCE [LARGE SCALE GENOMIC DNA]</scope>
</reference>
<dbReference type="InterPro" id="IPR029014">
    <property type="entry name" value="NiFe-Hase_large"/>
</dbReference>
<evidence type="ECO:0000313" key="5">
    <source>
        <dbReference type="EMBL" id="GFR96107.1"/>
    </source>
</evidence>
<dbReference type="Gene3D" id="1.10.645.10">
    <property type="entry name" value="Cytochrome-c3 Hydrogenase, chain B"/>
    <property type="match status" value="1"/>
</dbReference>
<evidence type="ECO:0000313" key="6">
    <source>
        <dbReference type="Proteomes" id="UP000762676"/>
    </source>
</evidence>
<dbReference type="GO" id="GO:0051287">
    <property type="term" value="F:NAD binding"/>
    <property type="evidence" value="ECO:0007669"/>
    <property type="project" value="InterPro"/>
</dbReference>
<name>A0AAV4HFB9_9GAST</name>
<keyword evidence="6" id="KW-1185">Reference proteome</keyword>
<accession>A0AAV4HFB9</accession>
<dbReference type="EMBL" id="BMAT01005570">
    <property type="protein sequence ID" value="GFR96107.1"/>
    <property type="molecule type" value="Genomic_DNA"/>
</dbReference>
<feature type="domain" description="NADH-quinone oxidoreductase subunit D" evidence="4">
    <location>
        <begin position="1"/>
        <end position="81"/>
    </location>
</feature>
<proteinExistence type="inferred from homology"/>
<dbReference type="InterPro" id="IPR022885">
    <property type="entry name" value="NDH1_su_D/H"/>
</dbReference>
<comment type="caution">
    <text evidence="5">The sequence shown here is derived from an EMBL/GenBank/DDBJ whole genome shotgun (WGS) entry which is preliminary data.</text>
</comment>
<evidence type="ECO:0000256" key="3">
    <source>
        <dbReference type="ARBA" id="ARBA00031562"/>
    </source>
</evidence>
<dbReference type="Pfam" id="PF00346">
    <property type="entry name" value="Complex1_49kDa"/>
    <property type="match status" value="1"/>
</dbReference>
<evidence type="ECO:0000256" key="1">
    <source>
        <dbReference type="ARBA" id="ARBA00005769"/>
    </source>
</evidence>
<organism evidence="5 6">
    <name type="scientific">Elysia marginata</name>
    <dbReference type="NCBI Taxonomy" id="1093978"/>
    <lineage>
        <taxon>Eukaryota</taxon>
        <taxon>Metazoa</taxon>
        <taxon>Spiralia</taxon>
        <taxon>Lophotrochozoa</taxon>
        <taxon>Mollusca</taxon>
        <taxon>Gastropoda</taxon>
        <taxon>Heterobranchia</taxon>
        <taxon>Euthyneura</taxon>
        <taxon>Panpulmonata</taxon>
        <taxon>Sacoglossa</taxon>
        <taxon>Placobranchoidea</taxon>
        <taxon>Plakobranchidae</taxon>
        <taxon>Elysia</taxon>
    </lineage>
</organism>
<dbReference type="GO" id="GO:0005739">
    <property type="term" value="C:mitochondrion"/>
    <property type="evidence" value="ECO:0007669"/>
    <property type="project" value="GOC"/>
</dbReference>
<dbReference type="GO" id="GO:0006120">
    <property type="term" value="P:mitochondrial electron transport, NADH to ubiquinone"/>
    <property type="evidence" value="ECO:0007669"/>
    <property type="project" value="TreeGrafter"/>
</dbReference>
<dbReference type="GO" id="GO:0048038">
    <property type="term" value="F:quinone binding"/>
    <property type="evidence" value="ECO:0007669"/>
    <property type="project" value="InterPro"/>
</dbReference>
<dbReference type="InterPro" id="IPR001135">
    <property type="entry name" value="NADH_Q_OxRdtase_suD"/>
</dbReference>
<dbReference type="AlphaFoldDB" id="A0AAV4HFB9"/>
<gene>
    <name evidence="5" type="ORF">ElyMa_002712100</name>
</gene>
<dbReference type="PANTHER" id="PTHR11993">
    <property type="entry name" value="NADH-UBIQUINONE OXIDOREDUCTASE 49 KDA SUBUNIT"/>
    <property type="match status" value="1"/>
</dbReference>
<protein>
    <recommendedName>
        <fullName evidence="2">Complex I-49kD</fullName>
    </recommendedName>
    <alternativeName>
        <fullName evidence="3">NADH-ubiquinone oxidoreductase 49 kDa subunit</fullName>
    </alternativeName>
</protein>